<evidence type="ECO:0000259" key="1">
    <source>
        <dbReference type="Pfam" id="PF06114"/>
    </source>
</evidence>
<dbReference type="Proteomes" id="UP000004836">
    <property type="component" value="Unassembled WGS sequence"/>
</dbReference>
<gene>
    <name evidence="2" type="ORF">IMCC14465_12640</name>
</gene>
<dbReference type="Pfam" id="PF06114">
    <property type="entry name" value="Peptidase_M78"/>
    <property type="match status" value="1"/>
</dbReference>
<dbReference type="PANTHER" id="PTHR43236:SF2">
    <property type="entry name" value="BLL0069 PROTEIN"/>
    <property type="match status" value="1"/>
</dbReference>
<dbReference type="Gene3D" id="1.10.10.2910">
    <property type="match status" value="1"/>
</dbReference>
<dbReference type="PANTHER" id="PTHR43236">
    <property type="entry name" value="ANTITOXIN HIGA1"/>
    <property type="match status" value="1"/>
</dbReference>
<comment type="caution">
    <text evidence="2">The sequence shown here is derived from an EMBL/GenBank/DDBJ whole genome shotgun (WGS) entry which is preliminary data.</text>
</comment>
<keyword evidence="3" id="KW-1185">Reference proteome</keyword>
<name>J9DH92_9PROT</name>
<feature type="domain" description="IrrE N-terminal-like" evidence="1">
    <location>
        <begin position="3"/>
        <end position="103"/>
    </location>
</feature>
<proteinExistence type="predicted"/>
<evidence type="ECO:0000313" key="3">
    <source>
        <dbReference type="Proteomes" id="UP000004836"/>
    </source>
</evidence>
<dbReference type="EMBL" id="ALYF01000003">
    <property type="protein sequence ID" value="EJW21468.1"/>
    <property type="molecule type" value="Genomic_DNA"/>
</dbReference>
<dbReference type="STRING" id="1220535.IMCC14465_12640"/>
<evidence type="ECO:0000313" key="2">
    <source>
        <dbReference type="EMBL" id="EJW21468.1"/>
    </source>
</evidence>
<dbReference type="eggNOG" id="COG2856">
    <property type="taxonomic scope" value="Bacteria"/>
</dbReference>
<organism evidence="2 3">
    <name type="scientific">alpha proteobacterium IMCC14465</name>
    <dbReference type="NCBI Taxonomy" id="1220535"/>
    <lineage>
        <taxon>Bacteria</taxon>
        <taxon>Pseudomonadati</taxon>
        <taxon>Pseudomonadota</taxon>
        <taxon>Alphaproteobacteria</taxon>
        <taxon>PS1 clade</taxon>
    </lineage>
</organism>
<accession>J9DH92</accession>
<dbReference type="InterPro" id="IPR010359">
    <property type="entry name" value="IrrE_HExxH"/>
</dbReference>
<reference evidence="2 3" key="1">
    <citation type="journal article" date="2012" name="J. Bacteriol.">
        <title>Genome Sequence of Strain IMCC14465, Isolated from the East Sea, Belonging to the PS1 Clade of Alphaproteobacteria.</title>
        <authorList>
            <person name="Yang S.J."/>
            <person name="Kang I."/>
            <person name="Cho J.C."/>
        </authorList>
    </citation>
    <scope>NUCLEOTIDE SEQUENCE [LARGE SCALE GENOMIC DNA]</scope>
    <source>
        <strain evidence="2 3">IMCC14465</strain>
    </source>
</reference>
<dbReference type="AlphaFoldDB" id="J9DH92"/>
<dbReference type="InterPro" id="IPR052345">
    <property type="entry name" value="Rad_response_metalloprotease"/>
</dbReference>
<protein>
    <recommendedName>
        <fullName evidence="1">IrrE N-terminal-like domain-containing protein</fullName>
    </recommendedName>
</protein>
<sequence>MYSPMIWINAKSYTSVKVFTLAHELAHLWIGQEGLSNLNPRNENLDNQKASNNIEKLCDMVASELLVPRNDLTNLWIKTGLLSDDLDKLNTYFGVSRFVILNKMRSLSLISDKDYFDTRKKLITKIVTSVSGQPSGGNYYANQTSRKGKNFARAVINSMHEQRISIREAGDLLDTPKYKTIIKLDEWLQENKETIPSNEIPN</sequence>